<organism evidence="1 2">
    <name type="scientific">Eretmocerus hayati</name>
    <dbReference type="NCBI Taxonomy" id="131215"/>
    <lineage>
        <taxon>Eukaryota</taxon>
        <taxon>Metazoa</taxon>
        <taxon>Ecdysozoa</taxon>
        <taxon>Arthropoda</taxon>
        <taxon>Hexapoda</taxon>
        <taxon>Insecta</taxon>
        <taxon>Pterygota</taxon>
        <taxon>Neoptera</taxon>
        <taxon>Endopterygota</taxon>
        <taxon>Hymenoptera</taxon>
        <taxon>Apocrita</taxon>
        <taxon>Proctotrupomorpha</taxon>
        <taxon>Chalcidoidea</taxon>
        <taxon>Aphelinidae</taxon>
        <taxon>Aphelininae</taxon>
        <taxon>Eretmocerus</taxon>
    </lineage>
</organism>
<reference evidence="1" key="1">
    <citation type="submission" date="2023-04" db="EMBL/GenBank/DDBJ databases">
        <title>A chromosome-level genome assembly of the parasitoid wasp Eretmocerus hayati.</title>
        <authorList>
            <person name="Zhong Y."/>
            <person name="Liu S."/>
            <person name="Liu Y."/>
        </authorList>
    </citation>
    <scope>NUCLEOTIDE SEQUENCE</scope>
    <source>
        <strain evidence="1">ZJU_SS_LIU_2023</strain>
    </source>
</reference>
<evidence type="ECO:0000313" key="1">
    <source>
        <dbReference type="EMBL" id="KAJ8680700.1"/>
    </source>
</evidence>
<proteinExistence type="predicted"/>
<keyword evidence="2" id="KW-1185">Reference proteome</keyword>
<evidence type="ECO:0000313" key="2">
    <source>
        <dbReference type="Proteomes" id="UP001239111"/>
    </source>
</evidence>
<accession>A0ACC2PG06</accession>
<name>A0ACC2PG06_9HYME</name>
<dbReference type="EMBL" id="CM056742">
    <property type="protein sequence ID" value="KAJ8680700.1"/>
    <property type="molecule type" value="Genomic_DNA"/>
</dbReference>
<dbReference type="Proteomes" id="UP001239111">
    <property type="component" value="Chromosome 2"/>
</dbReference>
<sequence length="108" mass="11277">MSIGVKNSIKKCSPDQTKNATTLDPMDAGNPDIGAVIHFYADAVVAVAVVNRCPHCGCCGQLQPEQVARSTATPACLDATRRTSPTQAPSILVEIPNTLKSIVRSVSG</sequence>
<gene>
    <name evidence="1" type="ORF">QAD02_016487</name>
</gene>
<protein>
    <submittedName>
        <fullName evidence="1">Uncharacterized protein</fullName>
    </submittedName>
</protein>
<comment type="caution">
    <text evidence="1">The sequence shown here is derived from an EMBL/GenBank/DDBJ whole genome shotgun (WGS) entry which is preliminary data.</text>
</comment>